<dbReference type="AlphaFoldDB" id="A0A6G1GTK9"/>
<feature type="compositionally biased region" description="Polar residues" evidence="1">
    <location>
        <begin position="432"/>
        <end position="444"/>
    </location>
</feature>
<feature type="compositionally biased region" description="Low complexity" evidence="1">
    <location>
        <begin position="319"/>
        <end position="332"/>
    </location>
</feature>
<feature type="compositionally biased region" description="Polar residues" evidence="1">
    <location>
        <begin position="210"/>
        <end position="221"/>
    </location>
</feature>
<organism evidence="2 3">
    <name type="scientific">Aulographum hederae CBS 113979</name>
    <dbReference type="NCBI Taxonomy" id="1176131"/>
    <lineage>
        <taxon>Eukaryota</taxon>
        <taxon>Fungi</taxon>
        <taxon>Dikarya</taxon>
        <taxon>Ascomycota</taxon>
        <taxon>Pezizomycotina</taxon>
        <taxon>Dothideomycetes</taxon>
        <taxon>Pleosporomycetidae</taxon>
        <taxon>Aulographales</taxon>
        <taxon>Aulographaceae</taxon>
    </lineage>
</organism>
<feature type="compositionally biased region" description="Basic and acidic residues" evidence="1">
    <location>
        <begin position="248"/>
        <end position="290"/>
    </location>
</feature>
<evidence type="ECO:0000313" key="2">
    <source>
        <dbReference type="EMBL" id="KAF1984088.1"/>
    </source>
</evidence>
<accession>A0A6G1GTK9</accession>
<dbReference type="Proteomes" id="UP000800041">
    <property type="component" value="Unassembled WGS sequence"/>
</dbReference>
<keyword evidence="3" id="KW-1185">Reference proteome</keyword>
<feature type="compositionally biased region" description="Polar residues" evidence="1">
    <location>
        <begin position="382"/>
        <end position="416"/>
    </location>
</feature>
<evidence type="ECO:0000256" key="1">
    <source>
        <dbReference type="SAM" id="MobiDB-lite"/>
    </source>
</evidence>
<feature type="region of interest" description="Disordered" evidence="1">
    <location>
        <begin position="195"/>
        <end position="444"/>
    </location>
</feature>
<proteinExistence type="predicted"/>
<protein>
    <submittedName>
        <fullName evidence="2">Uncharacterized protein</fullName>
    </submittedName>
</protein>
<sequence>MESTKSDWPMFENGRLYIGTNSQGDSIWANANSWKNGTALKLILFKGSESSARQTDKGKIAEWVPELEAMSSPGTTNVKKNTELRLARVKALVLECRDNGVEAAKEKALAFDANKASELAPGAKLGSLLEAFESPNTLLDTAALKVVKTVMTGALGHSPNVETLKKFKQFSLKFKQPVSKTLPWLAYMERMSSISASKKNEERKEKRNSGHLNISQVSPSEKTNRDGEKNKNTLGSELLHDDEENEEEKGKKIELHGKDKESKKRKNSEDAAKSNLPTKDKDSKKRKTDENFSDESELSSKKKNGKKSGESKDAAEPQAPNHNNNADNNAKSKPSEESPSEHGGKKRKRSEKENSSSTINDLKKSRPENPTTQVATFKKQRTGTQELPSNVTITYPAEGSTSAAKDSRQVRSSQTVEEAGEGANHSRANLKESGSPSGISRSKTTLACGRRLAFGRPVLNIRK</sequence>
<dbReference type="EMBL" id="ML977170">
    <property type="protein sequence ID" value="KAF1984088.1"/>
    <property type="molecule type" value="Genomic_DNA"/>
</dbReference>
<name>A0A6G1GTK9_9PEZI</name>
<evidence type="ECO:0000313" key="3">
    <source>
        <dbReference type="Proteomes" id="UP000800041"/>
    </source>
</evidence>
<feature type="compositionally biased region" description="Basic and acidic residues" evidence="1">
    <location>
        <begin position="222"/>
        <end position="231"/>
    </location>
</feature>
<feature type="compositionally biased region" description="Basic and acidic residues" evidence="1">
    <location>
        <begin position="333"/>
        <end position="343"/>
    </location>
</feature>
<reference evidence="2" key="1">
    <citation type="journal article" date="2020" name="Stud. Mycol.">
        <title>101 Dothideomycetes genomes: a test case for predicting lifestyles and emergence of pathogens.</title>
        <authorList>
            <person name="Haridas S."/>
            <person name="Albert R."/>
            <person name="Binder M."/>
            <person name="Bloem J."/>
            <person name="Labutti K."/>
            <person name="Salamov A."/>
            <person name="Andreopoulos B."/>
            <person name="Baker S."/>
            <person name="Barry K."/>
            <person name="Bills G."/>
            <person name="Bluhm B."/>
            <person name="Cannon C."/>
            <person name="Castanera R."/>
            <person name="Culley D."/>
            <person name="Daum C."/>
            <person name="Ezra D."/>
            <person name="Gonzalez J."/>
            <person name="Henrissat B."/>
            <person name="Kuo A."/>
            <person name="Liang C."/>
            <person name="Lipzen A."/>
            <person name="Lutzoni F."/>
            <person name="Magnuson J."/>
            <person name="Mondo S."/>
            <person name="Nolan M."/>
            <person name="Ohm R."/>
            <person name="Pangilinan J."/>
            <person name="Park H.-J."/>
            <person name="Ramirez L."/>
            <person name="Alfaro M."/>
            <person name="Sun H."/>
            <person name="Tritt A."/>
            <person name="Yoshinaga Y."/>
            <person name="Zwiers L.-H."/>
            <person name="Turgeon B."/>
            <person name="Goodwin S."/>
            <person name="Spatafora J."/>
            <person name="Crous P."/>
            <person name="Grigoriev I."/>
        </authorList>
    </citation>
    <scope>NUCLEOTIDE SEQUENCE</scope>
    <source>
        <strain evidence="2">CBS 113979</strain>
    </source>
</reference>
<gene>
    <name evidence="2" type="ORF">K402DRAFT_423168</name>
</gene>
<feature type="compositionally biased region" description="Basic and acidic residues" evidence="1">
    <location>
        <begin position="198"/>
        <end position="208"/>
    </location>
</feature>